<comment type="caution">
    <text evidence="2">The sequence shown here is derived from an EMBL/GenBank/DDBJ whole genome shotgun (WGS) entry which is preliminary data.</text>
</comment>
<organism evidence="2 3">
    <name type="scientific">Puccinia striiformis</name>
    <dbReference type="NCBI Taxonomy" id="27350"/>
    <lineage>
        <taxon>Eukaryota</taxon>
        <taxon>Fungi</taxon>
        <taxon>Dikarya</taxon>
        <taxon>Basidiomycota</taxon>
        <taxon>Pucciniomycotina</taxon>
        <taxon>Pucciniomycetes</taxon>
        <taxon>Pucciniales</taxon>
        <taxon>Pucciniaceae</taxon>
        <taxon>Puccinia</taxon>
    </lineage>
</organism>
<reference evidence="3" key="3">
    <citation type="journal article" date="2018" name="Mol. Plant Microbe Interact.">
        <title>Genome sequence resources for the wheat stripe rust pathogen (Puccinia striiformis f. sp. tritici) and the barley stripe rust pathogen (Puccinia striiformis f. sp. hordei).</title>
        <authorList>
            <person name="Xia C."/>
            <person name="Wang M."/>
            <person name="Yin C."/>
            <person name="Cornejo O.E."/>
            <person name="Hulbert S.H."/>
            <person name="Chen X."/>
        </authorList>
    </citation>
    <scope>NUCLEOTIDE SEQUENCE [LARGE SCALE GENOMIC DNA]</scope>
    <source>
        <strain evidence="3">93TX-2</strain>
    </source>
</reference>
<feature type="compositionally biased region" description="Polar residues" evidence="1">
    <location>
        <begin position="40"/>
        <end position="60"/>
    </location>
</feature>
<evidence type="ECO:0000256" key="1">
    <source>
        <dbReference type="SAM" id="MobiDB-lite"/>
    </source>
</evidence>
<dbReference type="EMBL" id="PKSM01000151">
    <property type="protein sequence ID" value="POW07090.1"/>
    <property type="molecule type" value="Genomic_DNA"/>
</dbReference>
<keyword evidence="3" id="KW-1185">Reference proteome</keyword>
<evidence type="ECO:0000313" key="3">
    <source>
        <dbReference type="Proteomes" id="UP000238274"/>
    </source>
</evidence>
<name>A0A2S4VCC8_9BASI</name>
<dbReference type="VEuPathDB" id="FungiDB:PSHT_10116"/>
<accession>A0A2S4VCC8</accession>
<gene>
    <name evidence="2" type="ORF">PSHT_10116</name>
</gene>
<feature type="region of interest" description="Disordered" evidence="1">
    <location>
        <begin position="25"/>
        <end position="63"/>
    </location>
</feature>
<proteinExistence type="predicted"/>
<protein>
    <submittedName>
        <fullName evidence="2">Uncharacterized protein</fullName>
    </submittedName>
</protein>
<reference evidence="3" key="2">
    <citation type="journal article" date="2018" name="BMC Genomics">
        <title>Genomic insights into host adaptation between the wheat stripe rust pathogen (Puccinia striiformis f. sp. tritici) and the barley stripe rust pathogen (Puccinia striiformis f. sp. hordei).</title>
        <authorList>
            <person name="Xia C."/>
            <person name="Wang M."/>
            <person name="Yin C."/>
            <person name="Cornejo O.E."/>
            <person name="Hulbert S.H."/>
            <person name="Chen X."/>
        </authorList>
    </citation>
    <scope>NUCLEOTIDE SEQUENCE [LARGE SCALE GENOMIC DNA]</scope>
    <source>
        <strain evidence="3">93TX-2</strain>
    </source>
</reference>
<feature type="region of interest" description="Disordered" evidence="1">
    <location>
        <begin position="1"/>
        <end position="20"/>
    </location>
</feature>
<sequence length="123" mass="12797">MSDNSSPVAPVRMVLPNSPVPPSPALLASPIPGSPLPDIFTQNTSSIPQNGPTSFPSFYNPQGVPGSLGDENVSNLLAGLNIASPDRDSLLFSHAQTIAVMQTQAGRGDDNLKKAKITFENSA</sequence>
<evidence type="ECO:0000313" key="2">
    <source>
        <dbReference type="EMBL" id="POW07090.1"/>
    </source>
</evidence>
<dbReference type="AlphaFoldDB" id="A0A2S4VCC8"/>
<reference evidence="2 3" key="1">
    <citation type="submission" date="2017-12" db="EMBL/GenBank/DDBJ databases">
        <title>Gene loss provides genomic basis for host adaptation in cereal stripe rust fungi.</title>
        <authorList>
            <person name="Xia C."/>
        </authorList>
    </citation>
    <scope>NUCLEOTIDE SEQUENCE [LARGE SCALE GENOMIC DNA]</scope>
    <source>
        <strain evidence="2 3">93TX-2</strain>
    </source>
</reference>
<dbReference type="Proteomes" id="UP000238274">
    <property type="component" value="Unassembled WGS sequence"/>
</dbReference>